<reference evidence="2 3" key="1">
    <citation type="submission" date="2022-11" db="EMBL/GenBank/DDBJ databases">
        <title>Minimal conservation of predation-associated metabolite biosynthetic gene clusters underscores biosynthetic potential of Myxococcota including descriptions for ten novel species: Archangium lansinium sp. nov., Myxococcus landrumus sp. nov., Nannocystis bai.</title>
        <authorList>
            <person name="Ahearne A."/>
            <person name="Stevens C."/>
            <person name="Dowd S."/>
        </authorList>
    </citation>
    <scope>NUCLEOTIDE SEQUENCE [LARGE SCALE GENOMIC DNA]</scope>
    <source>
        <strain evidence="2 3">BB15-2</strain>
    </source>
</reference>
<proteinExistence type="predicted"/>
<evidence type="ECO:0000313" key="3">
    <source>
        <dbReference type="Proteomes" id="UP001221686"/>
    </source>
</evidence>
<name>A0ABT5E9U5_9BACT</name>
<comment type="caution">
    <text evidence="2">The sequence shown here is derived from an EMBL/GenBank/DDBJ whole genome shotgun (WGS) entry which is preliminary data.</text>
</comment>
<dbReference type="EMBL" id="JAQNDL010000003">
    <property type="protein sequence ID" value="MDC0721713.1"/>
    <property type="molecule type" value="Genomic_DNA"/>
</dbReference>
<dbReference type="PROSITE" id="PS51257">
    <property type="entry name" value="PROKAR_LIPOPROTEIN"/>
    <property type="match status" value="1"/>
</dbReference>
<protein>
    <recommendedName>
        <fullName evidence="4">Lipoprotein</fullName>
    </recommendedName>
</protein>
<evidence type="ECO:0000313" key="2">
    <source>
        <dbReference type="EMBL" id="MDC0721713.1"/>
    </source>
</evidence>
<feature type="compositionally biased region" description="Polar residues" evidence="1">
    <location>
        <begin position="38"/>
        <end position="60"/>
    </location>
</feature>
<feature type="region of interest" description="Disordered" evidence="1">
    <location>
        <begin position="38"/>
        <end position="82"/>
    </location>
</feature>
<gene>
    <name evidence="2" type="ORF">POL25_32695</name>
</gene>
<accession>A0ABT5E9U5</accession>
<organism evidence="2 3">
    <name type="scientific">Nannocystis bainbridge</name>
    <dbReference type="NCBI Taxonomy" id="2995303"/>
    <lineage>
        <taxon>Bacteria</taxon>
        <taxon>Pseudomonadati</taxon>
        <taxon>Myxococcota</taxon>
        <taxon>Polyangia</taxon>
        <taxon>Nannocystales</taxon>
        <taxon>Nannocystaceae</taxon>
        <taxon>Nannocystis</taxon>
    </lineage>
</organism>
<dbReference type="RefSeq" id="WP_272090218.1">
    <property type="nucleotide sequence ID" value="NZ_JAQNDL010000003.1"/>
</dbReference>
<evidence type="ECO:0000256" key="1">
    <source>
        <dbReference type="SAM" id="MobiDB-lite"/>
    </source>
</evidence>
<keyword evidence="3" id="KW-1185">Reference proteome</keyword>
<evidence type="ECO:0008006" key="4">
    <source>
        <dbReference type="Google" id="ProtNLM"/>
    </source>
</evidence>
<dbReference type="Proteomes" id="UP001221686">
    <property type="component" value="Unassembled WGS sequence"/>
</dbReference>
<sequence length="537" mass="56706">MAFRLLPSFALALLTACAPWPQWEECSNALCATASTGDSTGDITTPTSGGGIQTVTGADESSTDVELDTSSTTLTEPAGPPAVVEFKLTPDPIGFNGAITVAVSAEHADGVRMELDSGEVIELAMIEPGLFDGETAVLTGLVNGPHVALLTPWRDVVDGETVQAPYEVALPTPGSQGFWETGDLIGGGQVAAMGVLPTGDVVELGTFLPNGESRCYLRRRNKGGAWGPDDLVTILPDNNCAPIDLVIGDDGAMFVAVNREGVDGVRWWLAKIPAWGQAPTNLGLGAKDETAVALARHSSGAVAVCGYAPSPWMYDDTMVRIFRPNLPGETLNFDFPLKQAHWFAERPRDCVYIDDTLALVGEMYGPHGDDNKLRDRLFILNLDSEGQAAWTVAPAGAKTQSGAQAVDTDNEGRLVIAGYTCDDACQPEGDLRIYDTRGELAWQTSLGTFPTKQFGTRDLVWSPAGYALVATGGPKGNETAFTVRAYAPSKIEPVWTFARKDGQVLHLALALAIGHYGEVYAGGLGANGYPAVAYIGG</sequence>
<dbReference type="SUPFAM" id="SSF101898">
    <property type="entry name" value="NHL repeat"/>
    <property type="match status" value="1"/>
</dbReference>